<proteinExistence type="predicted"/>
<keyword evidence="1" id="KW-0805">Transcription regulation</keyword>
<sequence>MALTALDLGLRGAAVGLALIVCALLLRDRPFRTLTLLRIALCVGVAAFAISTAPFFPLGRFGWTAPLVMLFTGLPVIFWLWALAVFSNGFSVRPYHLAIWLLVAGLGLFAYCGSTVSLPLSATSGRLFALASMGLALLAATQTLPGWRADLVAGHRRSLIASLLLGTAFCVVNAAFGLAAISWDSVSLGSAFGLGVLALLGVWTSFPQFMAQPAPAGAVAHVARNTAVAARAGLAPSNPAWLRRLDNLMRVERAYRQEGLTIAALAVKLGLPEHRLRTLINQDLGHRNFNAFVNRYRIDEAKAALADPKQIDVPILTIALDAGFQSVTPFNRAFKADAGVTPTEFRQIALAGRPTGAIAATDRSN</sequence>
<evidence type="ECO:0000313" key="6">
    <source>
        <dbReference type="EMBL" id="KIZ39900.1"/>
    </source>
</evidence>
<dbReference type="GO" id="GO:0003700">
    <property type="term" value="F:DNA-binding transcription factor activity"/>
    <property type="evidence" value="ECO:0007669"/>
    <property type="project" value="InterPro"/>
</dbReference>
<feature type="transmembrane region" description="Helical" evidence="4">
    <location>
        <begin position="159"/>
        <end position="181"/>
    </location>
</feature>
<reference evidence="6 7" key="1">
    <citation type="submission" date="2014-11" db="EMBL/GenBank/DDBJ databases">
        <title>Genomics and ecophysiology of heterotrophic nitrogen fixing bacteria isolated from estuarine surface water.</title>
        <authorList>
            <person name="Bentzon-Tilia M."/>
            <person name="Severin I."/>
            <person name="Hansen L.H."/>
            <person name="Riemann L."/>
        </authorList>
    </citation>
    <scope>NUCLEOTIDE SEQUENCE [LARGE SCALE GENOMIC DNA]</scope>
    <source>
        <strain evidence="6 7">BAL398</strain>
    </source>
</reference>
<dbReference type="OrthoDB" id="5492415at2"/>
<keyword evidence="4" id="KW-1133">Transmembrane helix</keyword>
<dbReference type="Pfam" id="PF12833">
    <property type="entry name" value="HTH_18"/>
    <property type="match status" value="1"/>
</dbReference>
<dbReference type="RefSeq" id="WP_044414557.1">
    <property type="nucleotide sequence ID" value="NZ_JXXE01000390.1"/>
</dbReference>
<keyword evidence="4" id="KW-0472">Membrane</keyword>
<dbReference type="InterPro" id="IPR009057">
    <property type="entry name" value="Homeodomain-like_sf"/>
</dbReference>
<dbReference type="InterPro" id="IPR018062">
    <property type="entry name" value="HTH_AraC-typ_CS"/>
</dbReference>
<feature type="transmembrane region" description="Helical" evidence="4">
    <location>
        <begin position="6"/>
        <end position="26"/>
    </location>
</feature>
<evidence type="ECO:0000256" key="1">
    <source>
        <dbReference type="ARBA" id="ARBA00023015"/>
    </source>
</evidence>
<keyword evidence="3" id="KW-0804">Transcription</keyword>
<keyword evidence="4" id="KW-0812">Transmembrane</keyword>
<dbReference type="EMBL" id="JXXE01000390">
    <property type="protein sequence ID" value="KIZ39900.1"/>
    <property type="molecule type" value="Genomic_DNA"/>
</dbReference>
<dbReference type="PANTHER" id="PTHR43280">
    <property type="entry name" value="ARAC-FAMILY TRANSCRIPTIONAL REGULATOR"/>
    <property type="match status" value="1"/>
</dbReference>
<feature type="domain" description="HTH araC/xylS-type" evidence="5">
    <location>
        <begin position="246"/>
        <end position="348"/>
    </location>
</feature>
<dbReference type="GO" id="GO:0043565">
    <property type="term" value="F:sequence-specific DNA binding"/>
    <property type="evidence" value="ECO:0007669"/>
    <property type="project" value="InterPro"/>
</dbReference>
<feature type="transmembrane region" description="Helical" evidence="4">
    <location>
        <begin position="63"/>
        <end position="86"/>
    </location>
</feature>
<evidence type="ECO:0000256" key="3">
    <source>
        <dbReference type="ARBA" id="ARBA00023163"/>
    </source>
</evidence>
<feature type="transmembrane region" description="Helical" evidence="4">
    <location>
        <begin position="38"/>
        <end position="57"/>
    </location>
</feature>
<name>A0A0D7EHC1_RHOPL</name>
<dbReference type="Proteomes" id="UP000032515">
    <property type="component" value="Unassembled WGS sequence"/>
</dbReference>
<evidence type="ECO:0000256" key="2">
    <source>
        <dbReference type="ARBA" id="ARBA00023125"/>
    </source>
</evidence>
<dbReference type="InterPro" id="IPR018060">
    <property type="entry name" value="HTH_AraC"/>
</dbReference>
<protein>
    <recommendedName>
        <fullName evidence="5">HTH araC/xylS-type domain-containing protein</fullName>
    </recommendedName>
</protein>
<evidence type="ECO:0000256" key="4">
    <source>
        <dbReference type="SAM" id="Phobius"/>
    </source>
</evidence>
<evidence type="ECO:0000259" key="5">
    <source>
        <dbReference type="PROSITE" id="PS01124"/>
    </source>
</evidence>
<dbReference type="PROSITE" id="PS00041">
    <property type="entry name" value="HTH_ARAC_FAMILY_1"/>
    <property type="match status" value="1"/>
</dbReference>
<dbReference type="PROSITE" id="PS01124">
    <property type="entry name" value="HTH_ARAC_FAMILY_2"/>
    <property type="match status" value="1"/>
</dbReference>
<keyword evidence="2" id="KW-0238">DNA-binding</keyword>
<dbReference type="PATRIC" id="fig|1076.23.peg.4341"/>
<dbReference type="Gene3D" id="1.10.10.60">
    <property type="entry name" value="Homeodomain-like"/>
    <property type="match status" value="1"/>
</dbReference>
<dbReference type="SUPFAM" id="SSF46689">
    <property type="entry name" value="Homeodomain-like"/>
    <property type="match status" value="1"/>
</dbReference>
<feature type="transmembrane region" description="Helical" evidence="4">
    <location>
        <begin position="98"/>
        <end position="121"/>
    </location>
</feature>
<accession>A0A0D7EHC1</accession>
<dbReference type="AlphaFoldDB" id="A0A0D7EHC1"/>
<dbReference type="PANTHER" id="PTHR43280:SF29">
    <property type="entry name" value="ARAC-FAMILY TRANSCRIPTIONAL REGULATOR"/>
    <property type="match status" value="1"/>
</dbReference>
<feature type="transmembrane region" description="Helical" evidence="4">
    <location>
        <begin position="187"/>
        <end position="206"/>
    </location>
</feature>
<feature type="transmembrane region" description="Helical" evidence="4">
    <location>
        <begin position="127"/>
        <end position="147"/>
    </location>
</feature>
<comment type="caution">
    <text evidence="6">The sequence shown here is derived from an EMBL/GenBank/DDBJ whole genome shotgun (WGS) entry which is preliminary data.</text>
</comment>
<gene>
    <name evidence="6" type="ORF">OO17_19125</name>
</gene>
<organism evidence="6 7">
    <name type="scientific">Rhodopseudomonas palustris</name>
    <dbReference type="NCBI Taxonomy" id="1076"/>
    <lineage>
        <taxon>Bacteria</taxon>
        <taxon>Pseudomonadati</taxon>
        <taxon>Pseudomonadota</taxon>
        <taxon>Alphaproteobacteria</taxon>
        <taxon>Hyphomicrobiales</taxon>
        <taxon>Nitrobacteraceae</taxon>
        <taxon>Rhodopseudomonas</taxon>
    </lineage>
</organism>
<dbReference type="SMART" id="SM00342">
    <property type="entry name" value="HTH_ARAC"/>
    <property type="match status" value="1"/>
</dbReference>
<evidence type="ECO:0000313" key="7">
    <source>
        <dbReference type="Proteomes" id="UP000032515"/>
    </source>
</evidence>